<keyword evidence="1" id="KW-1133">Transmembrane helix</keyword>
<gene>
    <name evidence="2" type="ORF">I4641_01580</name>
</gene>
<keyword evidence="3" id="KW-1185">Reference proteome</keyword>
<name>A0A964BPS0_9CYAN</name>
<dbReference type="Proteomes" id="UP000729733">
    <property type="component" value="Unassembled WGS sequence"/>
</dbReference>
<dbReference type="RefSeq" id="WP_229638669.1">
    <property type="nucleotide sequence ID" value="NZ_JADWDC010000002.1"/>
</dbReference>
<proteinExistence type="predicted"/>
<evidence type="ECO:0000313" key="3">
    <source>
        <dbReference type="Proteomes" id="UP000729733"/>
    </source>
</evidence>
<feature type="transmembrane region" description="Helical" evidence="1">
    <location>
        <begin position="57"/>
        <end position="76"/>
    </location>
</feature>
<dbReference type="AlphaFoldDB" id="A0A964BPS0"/>
<keyword evidence="1" id="KW-0472">Membrane</keyword>
<comment type="caution">
    <text evidence="2">The sequence shown here is derived from an EMBL/GenBank/DDBJ whole genome shotgun (WGS) entry which is preliminary data.</text>
</comment>
<reference evidence="2" key="1">
    <citation type="journal article" date="2021" name="Antonie Van Leeuwenhoek">
        <title>Draft genome and description of Waterburya agarophytonicola gen. nov. sp. nov. (Pleurocapsales, Cyanobacteria): a seaweed symbiont.</title>
        <authorList>
            <person name="Bonthond G."/>
            <person name="Shalygin S."/>
            <person name="Bayer T."/>
            <person name="Weinberger F."/>
        </authorList>
    </citation>
    <scope>NUCLEOTIDE SEQUENCE</scope>
    <source>
        <strain evidence="2">KI4</strain>
    </source>
</reference>
<keyword evidence="1" id="KW-0812">Transmembrane</keyword>
<evidence type="ECO:0000256" key="1">
    <source>
        <dbReference type="SAM" id="Phobius"/>
    </source>
</evidence>
<accession>A0A964BPS0</accession>
<sequence length="94" mass="10254">MFNKSKIYGSLAGLGFFLAITSNIALAQKEMEVEMPAFPGEQTSQFQKIEQPLGLKLAVALGGAGLIGAELWWFMFSQSNSQHLKLSSSDRVSK</sequence>
<evidence type="ECO:0000313" key="2">
    <source>
        <dbReference type="EMBL" id="MCC0175670.1"/>
    </source>
</evidence>
<organism evidence="2 3">
    <name type="scientific">Waterburya agarophytonicola KI4</name>
    <dbReference type="NCBI Taxonomy" id="2874699"/>
    <lineage>
        <taxon>Bacteria</taxon>
        <taxon>Bacillati</taxon>
        <taxon>Cyanobacteriota</taxon>
        <taxon>Cyanophyceae</taxon>
        <taxon>Pleurocapsales</taxon>
        <taxon>Hyellaceae</taxon>
        <taxon>Waterburya</taxon>
        <taxon>Waterburya agarophytonicola</taxon>
    </lineage>
</organism>
<protein>
    <submittedName>
        <fullName evidence="2">Uncharacterized protein</fullName>
    </submittedName>
</protein>
<dbReference type="EMBL" id="JADWDC010000002">
    <property type="protein sequence ID" value="MCC0175670.1"/>
    <property type="molecule type" value="Genomic_DNA"/>
</dbReference>